<dbReference type="RefSeq" id="WP_114828841.1">
    <property type="nucleotide sequence ID" value="NZ_QQTO01000001.1"/>
</dbReference>
<organism evidence="3 4">
    <name type="scientific">Bosea caraganae</name>
    <dbReference type="NCBI Taxonomy" id="2763117"/>
    <lineage>
        <taxon>Bacteria</taxon>
        <taxon>Pseudomonadati</taxon>
        <taxon>Pseudomonadota</taxon>
        <taxon>Alphaproteobacteria</taxon>
        <taxon>Hyphomicrobiales</taxon>
        <taxon>Boseaceae</taxon>
        <taxon>Bosea</taxon>
    </lineage>
</organism>
<evidence type="ECO:0000259" key="1">
    <source>
        <dbReference type="PROSITE" id="PS50404"/>
    </source>
</evidence>
<feature type="domain" description="GST C-terminal" evidence="2">
    <location>
        <begin position="89"/>
        <end position="216"/>
    </location>
</feature>
<dbReference type="Gene3D" id="1.20.1050.10">
    <property type="match status" value="1"/>
</dbReference>
<dbReference type="Pfam" id="PF13410">
    <property type="entry name" value="GST_C_2"/>
    <property type="match status" value="1"/>
</dbReference>
<dbReference type="PROSITE" id="PS50404">
    <property type="entry name" value="GST_NTER"/>
    <property type="match status" value="1"/>
</dbReference>
<dbReference type="GO" id="GO:0016740">
    <property type="term" value="F:transferase activity"/>
    <property type="evidence" value="ECO:0007669"/>
    <property type="project" value="UniProtKB-KW"/>
</dbReference>
<name>A0A370L9J9_9HYPH</name>
<dbReference type="InterPro" id="IPR004045">
    <property type="entry name" value="Glutathione_S-Trfase_N"/>
</dbReference>
<dbReference type="InterPro" id="IPR010987">
    <property type="entry name" value="Glutathione-S-Trfase_C-like"/>
</dbReference>
<dbReference type="InterPro" id="IPR040079">
    <property type="entry name" value="Glutathione_S-Trfase"/>
</dbReference>
<keyword evidence="3" id="KW-0808">Transferase</keyword>
<dbReference type="EMBL" id="QQTP01000003">
    <property type="protein sequence ID" value="RDJ26957.1"/>
    <property type="molecule type" value="Genomic_DNA"/>
</dbReference>
<protein>
    <submittedName>
        <fullName evidence="3">Glutathione S-transferase</fullName>
    </submittedName>
</protein>
<dbReference type="InterPro" id="IPR036282">
    <property type="entry name" value="Glutathione-S-Trfase_C_sf"/>
</dbReference>
<dbReference type="InterPro" id="IPR036249">
    <property type="entry name" value="Thioredoxin-like_sf"/>
</dbReference>
<dbReference type="AlphaFoldDB" id="A0A370L9J9"/>
<sequence>MKLYIANKTCSEAVQIIANELGLNLELIHYDVAGKTTSNNDDFLTVNPLGYVPVLVLDDGKHEPLTETIVLASYLADQHPEAGLLPARGTLDRVRHEQLLVFIATEIAQKHIPLMRKLMTEEGIAWARSKIVTAYKVFDDRLADGRPFLEGDRLTVADAYLWGTFWHERSGARIDHLNHVMAWKARMDALPSVQKAVRDEAEIVARHTAQISRQAA</sequence>
<dbReference type="SFLD" id="SFLDS00019">
    <property type="entry name" value="Glutathione_Transferase_(cytos"/>
    <property type="match status" value="1"/>
</dbReference>
<evidence type="ECO:0000313" key="4">
    <source>
        <dbReference type="Proteomes" id="UP000255207"/>
    </source>
</evidence>
<dbReference type="SUPFAM" id="SSF52833">
    <property type="entry name" value="Thioredoxin-like"/>
    <property type="match status" value="1"/>
</dbReference>
<dbReference type="Gene3D" id="3.40.30.10">
    <property type="entry name" value="Glutaredoxin"/>
    <property type="match status" value="1"/>
</dbReference>
<dbReference type="Pfam" id="PF13409">
    <property type="entry name" value="GST_N_2"/>
    <property type="match status" value="1"/>
</dbReference>
<dbReference type="PANTHER" id="PTHR44051">
    <property type="entry name" value="GLUTATHIONE S-TRANSFERASE-RELATED"/>
    <property type="match status" value="1"/>
</dbReference>
<accession>A0A370L9J9</accession>
<dbReference type="SFLD" id="SFLDG01150">
    <property type="entry name" value="Main.1:_Beta-like"/>
    <property type="match status" value="1"/>
</dbReference>
<evidence type="ECO:0000259" key="2">
    <source>
        <dbReference type="PROSITE" id="PS50405"/>
    </source>
</evidence>
<keyword evidence="4" id="KW-1185">Reference proteome</keyword>
<evidence type="ECO:0000313" key="3">
    <source>
        <dbReference type="EMBL" id="RDJ26957.1"/>
    </source>
</evidence>
<dbReference type="OrthoDB" id="7583243at2"/>
<gene>
    <name evidence="3" type="ORF">DWE98_08960</name>
</gene>
<dbReference type="PROSITE" id="PS50405">
    <property type="entry name" value="GST_CTER"/>
    <property type="match status" value="1"/>
</dbReference>
<dbReference type="Proteomes" id="UP000255207">
    <property type="component" value="Unassembled WGS sequence"/>
</dbReference>
<comment type="caution">
    <text evidence="3">The sequence shown here is derived from an EMBL/GenBank/DDBJ whole genome shotgun (WGS) entry which is preliminary data.</text>
</comment>
<dbReference type="PANTHER" id="PTHR44051:SF8">
    <property type="entry name" value="GLUTATHIONE S-TRANSFERASE GSTA"/>
    <property type="match status" value="1"/>
</dbReference>
<proteinExistence type="predicted"/>
<dbReference type="CDD" id="cd03057">
    <property type="entry name" value="GST_N_Beta"/>
    <property type="match status" value="1"/>
</dbReference>
<feature type="domain" description="GST N-terminal" evidence="1">
    <location>
        <begin position="1"/>
        <end position="83"/>
    </location>
</feature>
<reference evidence="4" key="1">
    <citation type="submission" date="2018-07" db="EMBL/GenBank/DDBJ databases">
        <authorList>
            <person name="Safronova V.I."/>
            <person name="Chirak E.R."/>
            <person name="Sazanova A.L."/>
        </authorList>
    </citation>
    <scope>NUCLEOTIDE SEQUENCE [LARGE SCALE GENOMIC DNA]</scope>
    <source>
        <strain evidence="4">RCAM04685</strain>
    </source>
</reference>
<dbReference type="SUPFAM" id="SSF47616">
    <property type="entry name" value="GST C-terminal domain-like"/>
    <property type="match status" value="1"/>
</dbReference>
<dbReference type="SFLD" id="SFLDG00358">
    <property type="entry name" value="Main_(cytGST)"/>
    <property type="match status" value="1"/>
</dbReference>